<dbReference type="Pfam" id="PF12802">
    <property type="entry name" value="MarR_2"/>
    <property type="match status" value="1"/>
</dbReference>
<evidence type="ECO:0000259" key="2">
    <source>
        <dbReference type="PROSITE" id="PS50995"/>
    </source>
</evidence>
<dbReference type="EMBL" id="CP071091">
    <property type="protein sequence ID" value="QSQ14359.1"/>
    <property type="molecule type" value="Genomic_DNA"/>
</dbReference>
<reference evidence="3 4" key="1">
    <citation type="submission" date="2021-02" db="EMBL/GenBank/DDBJ databases">
        <title>De Novo genome assembly of isolated myxobacteria.</title>
        <authorList>
            <person name="Stevens D.C."/>
        </authorList>
    </citation>
    <scope>NUCLEOTIDE SEQUENCE [LARGE SCALE GENOMIC DNA]</scope>
    <source>
        <strain evidence="3 4">SCHIC003</strain>
    </source>
</reference>
<dbReference type="PRINTS" id="PR00598">
    <property type="entry name" value="HTHMARR"/>
</dbReference>
<proteinExistence type="predicted"/>
<protein>
    <submittedName>
        <fullName evidence="3">MarR family transcriptional regulator</fullName>
    </submittedName>
</protein>
<evidence type="ECO:0000256" key="1">
    <source>
        <dbReference type="SAM" id="MobiDB-lite"/>
    </source>
</evidence>
<dbReference type="SUPFAM" id="SSF46785">
    <property type="entry name" value="Winged helix' DNA-binding domain"/>
    <property type="match status" value="1"/>
</dbReference>
<dbReference type="InterPro" id="IPR036388">
    <property type="entry name" value="WH-like_DNA-bd_sf"/>
</dbReference>
<dbReference type="PANTHER" id="PTHR33164:SF43">
    <property type="entry name" value="HTH-TYPE TRANSCRIPTIONAL REPRESSOR YETL"/>
    <property type="match status" value="1"/>
</dbReference>
<evidence type="ECO:0000313" key="3">
    <source>
        <dbReference type="EMBL" id="QSQ14359.1"/>
    </source>
</evidence>
<feature type="domain" description="HTH marR-type" evidence="2">
    <location>
        <begin position="1"/>
        <end position="131"/>
    </location>
</feature>
<name>A0ABX7NA01_9BACT</name>
<accession>A0ABX7NA01</accession>
<dbReference type="Gene3D" id="1.10.10.10">
    <property type="entry name" value="Winged helix-like DNA-binding domain superfamily/Winged helix DNA-binding domain"/>
    <property type="match status" value="1"/>
</dbReference>
<dbReference type="SMART" id="SM00347">
    <property type="entry name" value="HTH_MARR"/>
    <property type="match status" value="1"/>
</dbReference>
<sequence length="166" mass="18156">MTFAEQLASLRRTVRRHLTEKLGTRTNRPFSQLLALKVISEGVSRQAALAERLMVDAPAASRLVDRLEEDGMVVRRAGVDRRCFRLELTAEGARELGLLMAALREQDGELGEFLPEPELMELKRLMQKLQAGLAMRAGGPGCSSADTCGPALGLEPENDEGPGSRK</sequence>
<gene>
    <name evidence="3" type="ORF">JY572_39695</name>
</gene>
<feature type="region of interest" description="Disordered" evidence="1">
    <location>
        <begin position="140"/>
        <end position="166"/>
    </location>
</feature>
<dbReference type="PROSITE" id="PS50995">
    <property type="entry name" value="HTH_MARR_2"/>
    <property type="match status" value="1"/>
</dbReference>
<dbReference type="InterPro" id="IPR039422">
    <property type="entry name" value="MarR/SlyA-like"/>
</dbReference>
<keyword evidence="4" id="KW-1185">Reference proteome</keyword>
<dbReference type="RefSeq" id="WP_206716142.1">
    <property type="nucleotide sequence ID" value="NZ_CP071091.1"/>
</dbReference>
<dbReference type="InterPro" id="IPR000835">
    <property type="entry name" value="HTH_MarR-typ"/>
</dbReference>
<dbReference type="Proteomes" id="UP000663090">
    <property type="component" value="Chromosome"/>
</dbReference>
<dbReference type="InterPro" id="IPR036390">
    <property type="entry name" value="WH_DNA-bd_sf"/>
</dbReference>
<organism evidence="3 4">
    <name type="scientific">Myxococcus landrumensis</name>
    <dbReference type="NCBI Taxonomy" id="2813577"/>
    <lineage>
        <taxon>Bacteria</taxon>
        <taxon>Pseudomonadati</taxon>
        <taxon>Myxococcota</taxon>
        <taxon>Myxococcia</taxon>
        <taxon>Myxococcales</taxon>
        <taxon>Cystobacterineae</taxon>
        <taxon>Myxococcaceae</taxon>
        <taxon>Myxococcus</taxon>
    </lineage>
</organism>
<evidence type="ECO:0000313" key="4">
    <source>
        <dbReference type="Proteomes" id="UP000663090"/>
    </source>
</evidence>
<dbReference type="PANTHER" id="PTHR33164">
    <property type="entry name" value="TRANSCRIPTIONAL REGULATOR, MARR FAMILY"/>
    <property type="match status" value="1"/>
</dbReference>